<dbReference type="InterPro" id="IPR018062">
    <property type="entry name" value="HTH_AraC-typ_CS"/>
</dbReference>
<comment type="caution">
    <text evidence="5">The sequence shown here is derived from an EMBL/GenBank/DDBJ whole genome shotgun (WGS) entry which is preliminary data.</text>
</comment>
<dbReference type="SMART" id="SM00342">
    <property type="entry name" value="HTH_ARAC"/>
    <property type="match status" value="1"/>
</dbReference>
<evidence type="ECO:0000259" key="4">
    <source>
        <dbReference type="PROSITE" id="PS01124"/>
    </source>
</evidence>
<dbReference type="Proteomes" id="UP001156706">
    <property type="component" value="Unassembled WGS sequence"/>
</dbReference>
<protein>
    <submittedName>
        <fullName evidence="5">AraC family transcriptional regulator</fullName>
    </submittedName>
</protein>
<dbReference type="SUPFAM" id="SSF46689">
    <property type="entry name" value="Homeodomain-like"/>
    <property type="match status" value="2"/>
</dbReference>
<dbReference type="InterPro" id="IPR050204">
    <property type="entry name" value="AraC_XylS_family_regulators"/>
</dbReference>
<dbReference type="InterPro" id="IPR013656">
    <property type="entry name" value="PAS_4"/>
</dbReference>
<organism evidence="5 6">
    <name type="scientific">Chitinimonas prasina</name>
    <dbReference type="NCBI Taxonomy" id="1434937"/>
    <lineage>
        <taxon>Bacteria</taxon>
        <taxon>Pseudomonadati</taxon>
        <taxon>Pseudomonadota</taxon>
        <taxon>Betaproteobacteria</taxon>
        <taxon>Neisseriales</taxon>
        <taxon>Chitinibacteraceae</taxon>
        <taxon>Chitinimonas</taxon>
    </lineage>
</organism>
<keyword evidence="1" id="KW-0805">Transcription regulation</keyword>
<reference evidence="6" key="1">
    <citation type="journal article" date="2019" name="Int. J. Syst. Evol. Microbiol.">
        <title>The Global Catalogue of Microorganisms (GCM) 10K type strain sequencing project: providing services to taxonomists for standard genome sequencing and annotation.</title>
        <authorList>
            <consortium name="The Broad Institute Genomics Platform"/>
            <consortium name="The Broad Institute Genome Sequencing Center for Infectious Disease"/>
            <person name="Wu L."/>
            <person name="Ma J."/>
        </authorList>
    </citation>
    <scope>NUCLEOTIDE SEQUENCE [LARGE SCALE GENOMIC DNA]</scope>
    <source>
        <strain evidence="6">NBRC 110044</strain>
    </source>
</reference>
<keyword evidence="6" id="KW-1185">Reference proteome</keyword>
<dbReference type="SUPFAM" id="SSF55785">
    <property type="entry name" value="PYP-like sensor domain (PAS domain)"/>
    <property type="match status" value="1"/>
</dbReference>
<dbReference type="PANTHER" id="PTHR46796:SF13">
    <property type="entry name" value="HTH-TYPE TRANSCRIPTIONAL ACTIVATOR RHAS"/>
    <property type="match status" value="1"/>
</dbReference>
<sequence length="250" mass="27908">MDSTLKAWREDFVSCLAQPLFVEALFDRMPDMVFSVKDRAGRYITMSQACAERCGLAGKHEAVGRTAHELFPPHMADRYAEQDEQLFRTGLPIVDNLDLTLFNNREPGWCLSNKTPLLDAQGSIIGLACLSRDLLEPSRAGIVDARMAEAVDHMLACYAQPQSVEALAEMAGISLAQFERRMKKIFQLSAGQFLTKLRIDAAARQLAQSQAAISDIALDCGFCDQSALSKQFRQLTGMTPRDYRLWVRRG</sequence>
<dbReference type="PANTHER" id="PTHR46796">
    <property type="entry name" value="HTH-TYPE TRANSCRIPTIONAL ACTIVATOR RHAS-RELATED"/>
    <property type="match status" value="1"/>
</dbReference>
<dbReference type="CDD" id="cd00130">
    <property type="entry name" value="PAS"/>
    <property type="match status" value="1"/>
</dbReference>
<dbReference type="RefSeq" id="WP_284197056.1">
    <property type="nucleotide sequence ID" value="NZ_BSOG01000003.1"/>
</dbReference>
<keyword evidence="2" id="KW-0238">DNA-binding</keyword>
<dbReference type="PROSITE" id="PS01124">
    <property type="entry name" value="HTH_ARAC_FAMILY_2"/>
    <property type="match status" value="1"/>
</dbReference>
<evidence type="ECO:0000313" key="5">
    <source>
        <dbReference type="EMBL" id="GLR13960.1"/>
    </source>
</evidence>
<evidence type="ECO:0000313" key="6">
    <source>
        <dbReference type="Proteomes" id="UP001156706"/>
    </source>
</evidence>
<dbReference type="EMBL" id="BSOG01000003">
    <property type="protein sequence ID" value="GLR13960.1"/>
    <property type="molecule type" value="Genomic_DNA"/>
</dbReference>
<keyword evidence="3" id="KW-0804">Transcription</keyword>
<evidence type="ECO:0000256" key="2">
    <source>
        <dbReference type="ARBA" id="ARBA00023125"/>
    </source>
</evidence>
<dbReference type="InterPro" id="IPR009057">
    <property type="entry name" value="Homeodomain-like_sf"/>
</dbReference>
<evidence type="ECO:0000256" key="1">
    <source>
        <dbReference type="ARBA" id="ARBA00023015"/>
    </source>
</evidence>
<feature type="domain" description="HTH araC/xylS-type" evidence="4">
    <location>
        <begin position="148"/>
        <end position="246"/>
    </location>
</feature>
<name>A0ABQ5YKT3_9NEIS</name>
<dbReference type="Pfam" id="PF12833">
    <property type="entry name" value="HTH_18"/>
    <property type="match status" value="1"/>
</dbReference>
<evidence type="ECO:0000256" key="3">
    <source>
        <dbReference type="ARBA" id="ARBA00023163"/>
    </source>
</evidence>
<accession>A0ABQ5YKT3</accession>
<dbReference type="InterPro" id="IPR018060">
    <property type="entry name" value="HTH_AraC"/>
</dbReference>
<proteinExistence type="predicted"/>
<dbReference type="Gene3D" id="3.30.450.20">
    <property type="entry name" value="PAS domain"/>
    <property type="match status" value="1"/>
</dbReference>
<dbReference type="PROSITE" id="PS00041">
    <property type="entry name" value="HTH_ARAC_FAMILY_1"/>
    <property type="match status" value="1"/>
</dbReference>
<dbReference type="InterPro" id="IPR035965">
    <property type="entry name" value="PAS-like_dom_sf"/>
</dbReference>
<dbReference type="Pfam" id="PF08448">
    <property type="entry name" value="PAS_4"/>
    <property type="match status" value="1"/>
</dbReference>
<dbReference type="Gene3D" id="1.10.10.60">
    <property type="entry name" value="Homeodomain-like"/>
    <property type="match status" value="1"/>
</dbReference>
<gene>
    <name evidence="5" type="ORF">GCM10007907_27500</name>
</gene>
<dbReference type="InterPro" id="IPR000014">
    <property type="entry name" value="PAS"/>
</dbReference>